<keyword evidence="3" id="KW-1185">Reference proteome</keyword>
<evidence type="ECO:0000256" key="1">
    <source>
        <dbReference type="SAM" id="MobiDB-lite"/>
    </source>
</evidence>
<feature type="region of interest" description="Disordered" evidence="1">
    <location>
        <begin position="1"/>
        <end position="42"/>
    </location>
</feature>
<proteinExistence type="predicted"/>
<dbReference type="AlphaFoldDB" id="A0AAE1AN27"/>
<dbReference type="Proteomes" id="UP001283361">
    <property type="component" value="Unassembled WGS sequence"/>
</dbReference>
<comment type="caution">
    <text evidence="2">The sequence shown here is derived from an EMBL/GenBank/DDBJ whole genome shotgun (WGS) entry which is preliminary data.</text>
</comment>
<organism evidence="2 3">
    <name type="scientific">Elysia crispata</name>
    <name type="common">lettuce slug</name>
    <dbReference type="NCBI Taxonomy" id="231223"/>
    <lineage>
        <taxon>Eukaryota</taxon>
        <taxon>Metazoa</taxon>
        <taxon>Spiralia</taxon>
        <taxon>Lophotrochozoa</taxon>
        <taxon>Mollusca</taxon>
        <taxon>Gastropoda</taxon>
        <taxon>Heterobranchia</taxon>
        <taxon>Euthyneura</taxon>
        <taxon>Panpulmonata</taxon>
        <taxon>Sacoglossa</taxon>
        <taxon>Placobranchoidea</taxon>
        <taxon>Plakobranchidae</taxon>
        <taxon>Elysia</taxon>
    </lineage>
</organism>
<name>A0AAE1AN27_9GAST</name>
<protein>
    <submittedName>
        <fullName evidence="2">Uncharacterized protein</fullName>
    </submittedName>
</protein>
<dbReference type="EMBL" id="JAWDGP010001519">
    <property type="protein sequence ID" value="KAK3790809.1"/>
    <property type="molecule type" value="Genomic_DNA"/>
</dbReference>
<evidence type="ECO:0000313" key="2">
    <source>
        <dbReference type="EMBL" id="KAK3790809.1"/>
    </source>
</evidence>
<reference evidence="2" key="1">
    <citation type="journal article" date="2023" name="G3 (Bethesda)">
        <title>A reference genome for the long-term kleptoplast-retaining sea slug Elysia crispata morphotype clarki.</title>
        <authorList>
            <person name="Eastman K.E."/>
            <person name="Pendleton A.L."/>
            <person name="Shaikh M.A."/>
            <person name="Suttiyut T."/>
            <person name="Ogas R."/>
            <person name="Tomko P."/>
            <person name="Gavelis G."/>
            <person name="Widhalm J.R."/>
            <person name="Wisecaver J.H."/>
        </authorList>
    </citation>
    <scope>NUCLEOTIDE SEQUENCE</scope>
    <source>
        <strain evidence="2">ECLA1</strain>
    </source>
</reference>
<gene>
    <name evidence="2" type="ORF">RRG08_038300</name>
</gene>
<sequence>MTYSKWDNQARKDNTVGQPVSNPLPPPQHHSHTPSQPSSTQDFCNNTASVLVLQGKDVLAMRCRTLVGSKASMFAVLSFYVRHSRDHLLGFELTLTT</sequence>
<evidence type="ECO:0000313" key="3">
    <source>
        <dbReference type="Proteomes" id="UP001283361"/>
    </source>
</evidence>
<accession>A0AAE1AN27</accession>